<dbReference type="InterPro" id="IPR025558">
    <property type="entry name" value="DUF4283"/>
</dbReference>
<dbReference type="PANTHER" id="PTHR31286:SF132">
    <property type="entry name" value="DUF4283 DOMAIN-CONTAINING PROTEIN"/>
    <property type="match status" value="1"/>
</dbReference>
<feature type="region of interest" description="Disordered" evidence="1">
    <location>
        <begin position="354"/>
        <end position="391"/>
    </location>
</feature>
<proteinExistence type="predicted"/>
<evidence type="ECO:0000256" key="1">
    <source>
        <dbReference type="SAM" id="MobiDB-lite"/>
    </source>
</evidence>
<organism evidence="4 5">
    <name type="scientific">Microthlaspi erraticum</name>
    <dbReference type="NCBI Taxonomy" id="1685480"/>
    <lineage>
        <taxon>Eukaryota</taxon>
        <taxon>Viridiplantae</taxon>
        <taxon>Streptophyta</taxon>
        <taxon>Embryophyta</taxon>
        <taxon>Tracheophyta</taxon>
        <taxon>Spermatophyta</taxon>
        <taxon>Magnoliopsida</taxon>
        <taxon>eudicotyledons</taxon>
        <taxon>Gunneridae</taxon>
        <taxon>Pentapetalae</taxon>
        <taxon>rosids</taxon>
        <taxon>malvids</taxon>
        <taxon>Brassicales</taxon>
        <taxon>Brassicaceae</taxon>
        <taxon>Coluteocarpeae</taxon>
        <taxon>Microthlaspi</taxon>
    </lineage>
</organism>
<feature type="compositionally biased region" description="Basic and acidic residues" evidence="1">
    <location>
        <begin position="217"/>
        <end position="234"/>
    </location>
</feature>
<gene>
    <name evidence="4" type="ORF">MERR_LOCUS35632</name>
</gene>
<dbReference type="Pfam" id="PF14392">
    <property type="entry name" value="zf-CCHC_4"/>
    <property type="match status" value="1"/>
</dbReference>
<keyword evidence="5" id="KW-1185">Reference proteome</keyword>
<evidence type="ECO:0000259" key="2">
    <source>
        <dbReference type="Pfam" id="PF14111"/>
    </source>
</evidence>
<dbReference type="InterPro" id="IPR025836">
    <property type="entry name" value="Zn_knuckle_CX2CX4HX4C"/>
</dbReference>
<evidence type="ECO:0000313" key="5">
    <source>
        <dbReference type="Proteomes" id="UP000467841"/>
    </source>
</evidence>
<feature type="domain" description="DUF4283" evidence="2">
    <location>
        <begin position="33"/>
        <end position="114"/>
    </location>
</feature>
<dbReference type="InterPro" id="IPR040256">
    <property type="entry name" value="At4g02000-like"/>
</dbReference>
<feature type="domain" description="Zinc knuckle CX2CX4HX4C" evidence="3">
    <location>
        <begin position="170"/>
        <end position="213"/>
    </location>
</feature>
<reference evidence="4" key="1">
    <citation type="submission" date="2020-01" db="EMBL/GenBank/DDBJ databases">
        <authorList>
            <person name="Mishra B."/>
        </authorList>
    </citation>
    <scope>NUCLEOTIDE SEQUENCE [LARGE SCALE GENOMIC DNA]</scope>
</reference>
<feature type="region of interest" description="Disordered" evidence="1">
    <location>
        <begin position="546"/>
        <end position="661"/>
    </location>
</feature>
<dbReference type="EMBL" id="CACVBM020001385">
    <property type="protein sequence ID" value="CAA7048397.1"/>
    <property type="molecule type" value="Genomic_DNA"/>
</dbReference>
<feature type="compositionally biased region" description="Basic and acidic residues" evidence="1">
    <location>
        <begin position="258"/>
        <end position="268"/>
    </location>
</feature>
<feature type="compositionally biased region" description="Polar residues" evidence="1">
    <location>
        <begin position="638"/>
        <end position="653"/>
    </location>
</feature>
<dbReference type="OrthoDB" id="1108329at2759"/>
<feature type="compositionally biased region" description="Polar residues" evidence="1">
    <location>
        <begin position="618"/>
        <end position="629"/>
    </location>
</feature>
<sequence length="661" mass="75486">MQRGGSSNMTRRRLDLEEEIIQLPACDLTSAAVKFKNTVIGRMFNKDGTNMDAVIGMLPKQKIWDVEGRARGISLGNGQFQFDFDTEEDMLKVLRKRPWHFNRWSFSLEKWEPFTSELFPNTMLFWVKTTGVPMHFWNDDNFNEIGKALGTVVAIDAVRARFQVSVNADAPLQFERKVGFPNGDVGTVTFEYVGLHRYCFTCKLLSHEEGMCPQLTEKQKERNKELRAEQKDPKGPVASSYPNENRRTPLQGSQQYGKNDRGVKADTRDYVRSSYRDNRYGMLTNQARETVSRDLRYELKDKRESRGKDVWKRIERPVYSRDYNKSDRYHPYTRARDYKTSLVDRRYDSHDVWRPRQYNSRDNSQHLDTPQSRASAHFNNTRGTPMDSQRTVSELRHDPVINRKGSGLLVVHPKESDAERARKMKGKTHITDDSEEVARKKRDILLGKSIRTLAIREPQTTNGQSVIAKPVLADSGKHINGIETGDTGEKDSTLPNAEDGEFFDDDEDQFLEDLEEPQLDDTMMENDDLLGEEMEAEAELLEAISQLSPPPNPEPIQEDIQQLPVNSKPAIKETTRTKTSSGPRRRVHNPLERKGTSASRKLQPLRAIASPKKKQRGGIQTTTTASSLTVPRHEVFPSATSKRSTTKSGSVVSQKPPIKKI</sequence>
<accession>A0A6D2K915</accession>
<comment type="caution">
    <text evidence="4">The sequence shown here is derived from an EMBL/GenBank/DDBJ whole genome shotgun (WGS) entry which is preliminary data.</text>
</comment>
<feature type="compositionally biased region" description="Polar residues" evidence="1">
    <location>
        <begin position="240"/>
        <end position="257"/>
    </location>
</feature>
<dbReference type="Pfam" id="PF14111">
    <property type="entry name" value="DUF4283"/>
    <property type="match status" value="1"/>
</dbReference>
<feature type="region of interest" description="Disordered" evidence="1">
    <location>
        <begin position="217"/>
        <end position="268"/>
    </location>
</feature>
<dbReference type="Proteomes" id="UP000467841">
    <property type="component" value="Unassembled WGS sequence"/>
</dbReference>
<dbReference type="PANTHER" id="PTHR31286">
    <property type="entry name" value="GLYCINE-RICH CELL WALL STRUCTURAL PROTEIN 1.8-LIKE"/>
    <property type="match status" value="1"/>
</dbReference>
<evidence type="ECO:0000259" key="3">
    <source>
        <dbReference type="Pfam" id="PF14392"/>
    </source>
</evidence>
<feature type="region of interest" description="Disordered" evidence="1">
    <location>
        <begin position="479"/>
        <end position="503"/>
    </location>
</feature>
<protein>
    <recommendedName>
        <fullName evidence="6">DUF4283 domain-containing protein</fullName>
    </recommendedName>
</protein>
<evidence type="ECO:0000313" key="4">
    <source>
        <dbReference type="EMBL" id="CAA7048397.1"/>
    </source>
</evidence>
<feature type="region of interest" description="Disordered" evidence="1">
    <location>
        <begin position="415"/>
        <end position="435"/>
    </location>
</feature>
<feature type="compositionally biased region" description="Polar residues" evidence="1">
    <location>
        <begin position="357"/>
        <end position="391"/>
    </location>
</feature>
<evidence type="ECO:0008006" key="6">
    <source>
        <dbReference type="Google" id="ProtNLM"/>
    </source>
</evidence>
<dbReference type="AlphaFoldDB" id="A0A6D2K915"/>
<name>A0A6D2K915_9BRAS</name>